<evidence type="ECO:0000313" key="3">
    <source>
        <dbReference type="Proteomes" id="UP001652504"/>
    </source>
</evidence>
<gene>
    <name evidence="2" type="ORF">OE749_16650</name>
</gene>
<reference evidence="2 3" key="1">
    <citation type="submission" date="2022-10" db="EMBL/GenBank/DDBJ databases">
        <title>Aestuariibacter sp. AA17 isolated from Montipora capitata coral fragment.</title>
        <authorList>
            <person name="Emsley S.A."/>
            <person name="Pfannmuller K.M."/>
            <person name="Loughran R.M."/>
            <person name="Shlafstein M."/>
            <person name="Papke E."/>
            <person name="Saw J.H."/>
            <person name="Ushijima B."/>
            <person name="Videau P."/>
        </authorList>
    </citation>
    <scope>NUCLEOTIDE SEQUENCE [LARGE SCALE GENOMIC DNA]</scope>
    <source>
        <strain evidence="2 3">AA17</strain>
    </source>
</reference>
<dbReference type="RefSeq" id="WP_263713614.1">
    <property type="nucleotide sequence ID" value="NZ_JAOWKX010000010.1"/>
</dbReference>
<keyword evidence="3" id="KW-1185">Reference proteome</keyword>
<protein>
    <recommendedName>
        <fullName evidence="4">Alginate export domain-containing protein</fullName>
    </recommendedName>
</protein>
<comment type="caution">
    <text evidence="2">The sequence shown here is derived from an EMBL/GenBank/DDBJ whole genome shotgun (WGS) entry which is preliminary data.</text>
</comment>
<evidence type="ECO:0008006" key="4">
    <source>
        <dbReference type="Google" id="ProtNLM"/>
    </source>
</evidence>
<proteinExistence type="predicted"/>
<sequence>MIRIVAIMIVLMWWSQSQAHAQGLDFRGTLSLEMALETEHREIQKADFVFRPELQGEFGSIGNFTLIGMARFDPADALEPGQPDASNDVRSSMNQRFLLGEDIDAELREAYVDFYWDDAFVRIGKQQVVWGQADGLRVLDAVNPLHFREFILGDFEQRRIPTWMVNIEKPIADAVLQFLWIPDKTYNDTPRSGTYSFKQTTVESNTSPDITSVLINKPNRFIKDDDFGVRVNGFYQGWDWSLNYLYVYDDMPVTRQRRGTDRQYDVTQNYERTHLLGGSASNAFGKVTLRLETGWLSDRFVTVENERDWIDVTRVSEISYVVGLDYQVSGDLLLSTQLFQSVLLDTPKDVNRDGTETNLTLLARHDFLNDSAELEALLMMNANDGDGVLQLSFEYAYSDHVLIGVGADVFFGKQEGRFGQFDKADRVTLMFSYGF</sequence>
<organism evidence="2 3">
    <name type="scientific">Fluctibacter corallii</name>
    <dbReference type="NCBI Taxonomy" id="2984329"/>
    <lineage>
        <taxon>Bacteria</taxon>
        <taxon>Pseudomonadati</taxon>
        <taxon>Pseudomonadota</taxon>
        <taxon>Gammaproteobacteria</taxon>
        <taxon>Alteromonadales</taxon>
        <taxon>Alteromonadaceae</taxon>
        <taxon>Fluctibacter</taxon>
    </lineage>
</organism>
<dbReference type="Pfam" id="PF06980">
    <property type="entry name" value="DUF1302"/>
    <property type="match status" value="1"/>
</dbReference>
<name>A0ABT3ACC2_9ALTE</name>
<dbReference type="SUPFAM" id="SSF56935">
    <property type="entry name" value="Porins"/>
    <property type="match status" value="1"/>
</dbReference>
<evidence type="ECO:0000256" key="1">
    <source>
        <dbReference type="SAM" id="SignalP"/>
    </source>
</evidence>
<dbReference type="EMBL" id="JAOWKX010000010">
    <property type="protein sequence ID" value="MCV2886326.1"/>
    <property type="molecule type" value="Genomic_DNA"/>
</dbReference>
<accession>A0ABT3ACC2</accession>
<evidence type="ECO:0000313" key="2">
    <source>
        <dbReference type="EMBL" id="MCV2886326.1"/>
    </source>
</evidence>
<keyword evidence="1" id="KW-0732">Signal</keyword>
<dbReference type="Proteomes" id="UP001652504">
    <property type="component" value="Unassembled WGS sequence"/>
</dbReference>
<feature type="signal peptide" evidence="1">
    <location>
        <begin position="1"/>
        <end position="21"/>
    </location>
</feature>
<dbReference type="InterPro" id="IPR010727">
    <property type="entry name" value="DUF1302"/>
</dbReference>
<feature type="chain" id="PRO_5046940199" description="Alginate export domain-containing protein" evidence="1">
    <location>
        <begin position="22"/>
        <end position="435"/>
    </location>
</feature>